<accession>A0ABP0FY07</accession>
<gene>
    <name evidence="6" type="ORF">CVLEPA_LOCUS15452</name>
</gene>
<dbReference type="InterPro" id="IPR003961">
    <property type="entry name" value="FN3_dom"/>
</dbReference>
<dbReference type="SUPFAM" id="SSF49265">
    <property type="entry name" value="Fibronectin type III"/>
    <property type="match status" value="6"/>
</dbReference>
<feature type="domain" description="Fibronectin type-III" evidence="5">
    <location>
        <begin position="26"/>
        <end position="122"/>
    </location>
</feature>
<evidence type="ECO:0000256" key="1">
    <source>
        <dbReference type="ARBA" id="ARBA00022737"/>
    </source>
</evidence>
<feature type="chain" id="PRO_5045709408" description="Fibronectin type-III domain-containing protein" evidence="4">
    <location>
        <begin position="23"/>
        <end position="1234"/>
    </location>
</feature>
<organism evidence="6 7">
    <name type="scientific">Clavelina lepadiformis</name>
    <name type="common">Light-bulb sea squirt</name>
    <name type="synonym">Ascidia lepadiformis</name>
    <dbReference type="NCBI Taxonomy" id="159417"/>
    <lineage>
        <taxon>Eukaryota</taxon>
        <taxon>Metazoa</taxon>
        <taxon>Chordata</taxon>
        <taxon>Tunicata</taxon>
        <taxon>Ascidiacea</taxon>
        <taxon>Aplousobranchia</taxon>
        <taxon>Clavelinidae</taxon>
        <taxon>Clavelina</taxon>
    </lineage>
</organism>
<comment type="caution">
    <text evidence="6">The sequence shown here is derived from an EMBL/GenBank/DDBJ whole genome shotgun (WGS) entry which is preliminary data.</text>
</comment>
<keyword evidence="4" id="KW-0732">Signal</keyword>
<feature type="domain" description="Fibronectin type-III" evidence="5">
    <location>
        <begin position="308"/>
        <end position="406"/>
    </location>
</feature>
<feature type="domain" description="Fibronectin type-III" evidence="5">
    <location>
        <begin position="883"/>
        <end position="979"/>
    </location>
</feature>
<dbReference type="PANTHER" id="PTHR46708:SF2">
    <property type="entry name" value="FIBRONECTIN TYPE-III DOMAIN-CONTAINING PROTEIN"/>
    <property type="match status" value="1"/>
</dbReference>
<reference evidence="6 7" key="1">
    <citation type="submission" date="2024-02" db="EMBL/GenBank/DDBJ databases">
        <authorList>
            <person name="Daric V."/>
            <person name="Darras S."/>
        </authorList>
    </citation>
    <scope>NUCLEOTIDE SEQUENCE [LARGE SCALE GENOMIC DNA]</scope>
</reference>
<dbReference type="Pfam" id="PF00041">
    <property type="entry name" value="fn3"/>
    <property type="match status" value="10"/>
</dbReference>
<sequence>MAAKVLPSLIFLFLTEVVLLHAKVYPPSDLVRISSRSTSFTLQWTETKNTNYKIVILKDFVPPPKSPGKTDDVKSPFKATKSASGGDLQANTMYNIYLFAVNPNDSSDFTYVSLEGVATGPPPPTDVEISYVGSSSIDVIWDHATSGVIEQTTDYEVTYTSSDETITSKQTNTAAVNHLTISGLSPNSFYSINVVALTDTDNIFSDESPSVSTTTAPTQIGAPTCSDVTSNSISLEWEDSNESAVTYTLSWSPSSEDGSSTKTGITTTSTTVYGLNTNTQYSFTLAVLNNAGIGMPSNKAVFVTIPGSPGAPALSLSGEKTTQIQARWNTPNGGDAVTSYLVEWWPSSDVTDTTSATVSHVNGNTSHIYVIENLTPGKSYDVSVTARNTAGVGKPSPSSSLRTVPAQPSNVIMTQQETDMTTSLLVTWTKPQGEVDSYLVKVYRNNSLTLSTIKNMTSFIATGLEPGAAYSASVTGISDQVSSEESARSNEQRTNPPNPTDVKLQPTNENKTSHLNVAWSMPNYSYLVSSYEITLYSSSQNLTVQHQAEEMSSTTYLFQDLVPGENYVASVQALSPSSIQAPETRSDVLTSNSQRTVPKPPKPNVEATTSNTVSLSWTPPEGVYTSYNIFYAKSDEDMPSNPSLQVTSYLATSYVVNGLSSSSEYIFQMSSVSGTDSKSTESVKSDPVTTVTAEIIGQPQSVQITSTTSTTISVSWSQPTDYNVVISGYRVSCTSDDEQKIVNVASSARFATISGLTSNTVYCITIAGTSSQGDGAYSDCVKAITTLGKPKTITMTSETLSTADVSWSPPADGGKAANATRYIVTWSPPDNGGSVEVIPWPGSSTVFTKLRGLTANSGYYVSVASQNHVGNGDTSDFVYITTLPGAPYITSISSSSSYAYIYWTKPDGGDAIDDFLVEYWKDGYSSKYTYTKTASPGSTSYSCSISVSYYYQYTVRVSARNSAGSGLPSQNVSFTAGYSFFSEVAATENFERPSTKLDLNWKTLHQRGEFLVQYEGKPSTSKNFKVVKFTDKNTSLDVEPGNNYTISLTVLEGDSPEPEKIIYASTKPSEPVYSLECSVNAIELTWSHPEGFVENYLVQYISAQSIETEKLDKSMTSYTIDDVVADTDYVIMLYAIIYDINGIVERSTSTARSCTTLKNANETISRKKRSAESIQSGLSLDFGGNDAPAKSAAPDSIMIAGLLVGSLLLVLALLGSALLYKRKQGFLHHEDFPN</sequence>
<feature type="region of interest" description="Disordered" evidence="2">
    <location>
        <begin position="480"/>
        <end position="508"/>
    </location>
</feature>
<protein>
    <recommendedName>
        <fullName evidence="5">Fibronectin type-III domain-containing protein</fullName>
    </recommendedName>
</protein>
<dbReference type="InterPro" id="IPR036116">
    <property type="entry name" value="FN3_sf"/>
</dbReference>
<keyword evidence="1" id="KW-0677">Repeat</keyword>
<feature type="region of interest" description="Disordered" evidence="2">
    <location>
        <begin position="578"/>
        <end position="613"/>
    </location>
</feature>
<feature type="transmembrane region" description="Helical" evidence="3">
    <location>
        <begin position="1197"/>
        <end position="1220"/>
    </location>
</feature>
<feature type="domain" description="Fibronectin type-III" evidence="5">
    <location>
        <begin position="698"/>
        <end position="789"/>
    </location>
</feature>
<dbReference type="SMART" id="SM00060">
    <property type="entry name" value="FN3"/>
    <property type="match status" value="11"/>
</dbReference>
<keyword evidence="3" id="KW-0812">Transmembrane</keyword>
<dbReference type="InterPro" id="IPR013783">
    <property type="entry name" value="Ig-like_fold"/>
</dbReference>
<dbReference type="Gene3D" id="2.60.40.10">
    <property type="entry name" value="Immunoglobulins"/>
    <property type="match status" value="11"/>
</dbReference>
<proteinExistence type="predicted"/>
<dbReference type="PROSITE" id="PS50853">
    <property type="entry name" value="FN3"/>
    <property type="match status" value="10"/>
</dbReference>
<dbReference type="InterPro" id="IPR050991">
    <property type="entry name" value="ECM_Regulatory_Proteins"/>
</dbReference>
<evidence type="ECO:0000313" key="6">
    <source>
        <dbReference type="EMBL" id="CAK8684470.1"/>
    </source>
</evidence>
<feature type="domain" description="Fibronectin type-III" evidence="5">
    <location>
        <begin position="219"/>
        <end position="307"/>
    </location>
</feature>
<feature type="domain" description="Fibronectin type-III" evidence="5">
    <location>
        <begin position="123"/>
        <end position="218"/>
    </location>
</feature>
<keyword evidence="7" id="KW-1185">Reference proteome</keyword>
<feature type="domain" description="Fibronectin type-III" evidence="5">
    <location>
        <begin position="1067"/>
        <end position="1159"/>
    </location>
</feature>
<dbReference type="PANTHER" id="PTHR46708">
    <property type="entry name" value="TENASCIN"/>
    <property type="match status" value="1"/>
</dbReference>
<evidence type="ECO:0000256" key="2">
    <source>
        <dbReference type="SAM" id="MobiDB-lite"/>
    </source>
</evidence>
<feature type="domain" description="Fibronectin type-III" evidence="5">
    <location>
        <begin position="597"/>
        <end position="693"/>
    </location>
</feature>
<feature type="domain" description="Fibronectin type-III" evidence="5">
    <location>
        <begin position="498"/>
        <end position="594"/>
    </location>
</feature>
<keyword evidence="3" id="KW-1133">Transmembrane helix</keyword>
<keyword evidence="3" id="KW-0472">Membrane</keyword>
<feature type="signal peptide" evidence="4">
    <location>
        <begin position="1"/>
        <end position="22"/>
    </location>
</feature>
<evidence type="ECO:0000259" key="5">
    <source>
        <dbReference type="PROSITE" id="PS50853"/>
    </source>
</evidence>
<dbReference type="EMBL" id="CAWYQH010000097">
    <property type="protein sequence ID" value="CAK8684470.1"/>
    <property type="molecule type" value="Genomic_DNA"/>
</dbReference>
<feature type="domain" description="Fibronectin type-III" evidence="5">
    <location>
        <begin position="407"/>
        <end position="497"/>
    </location>
</feature>
<dbReference type="Proteomes" id="UP001642483">
    <property type="component" value="Unassembled WGS sequence"/>
</dbReference>
<dbReference type="CDD" id="cd00063">
    <property type="entry name" value="FN3"/>
    <property type="match status" value="10"/>
</dbReference>
<name>A0ABP0FY07_CLALP</name>
<evidence type="ECO:0000256" key="3">
    <source>
        <dbReference type="SAM" id="Phobius"/>
    </source>
</evidence>
<evidence type="ECO:0000313" key="7">
    <source>
        <dbReference type="Proteomes" id="UP001642483"/>
    </source>
</evidence>
<feature type="compositionally biased region" description="Polar residues" evidence="2">
    <location>
        <begin position="578"/>
        <end position="596"/>
    </location>
</feature>
<evidence type="ECO:0000256" key="4">
    <source>
        <dbReference type="SAM" id="SignalP"/>
    </source>
</evidence>